<feature type="region of interest" description="Disordered" evidence="10">
    <location>
        <begin position="1"/>
        <end position="25"/>
    </location>
</feature>
<evidence type="ECO:0000256" key="9">
    <source>
        <dbReference type="ARBA" id="ARBA00023136"/>
    </source>
</evidence>
<evidence type="ECO:0000313" key="12">
    <source>
        <dbReference type="EMBL" id="KAK9269029.1"/>
    </source>
</evidence>
<evidence type="ECO:0000256" key="8">
    <source>
        <dbReference type="ARBA" id="ARBA00022989"/>
    </source>
</evidence>
<name>A0AAP0NDF8_LIQFO</name>
<dbReference type="InterPro" id="IPR043926">
    <property type="entry name" value="ABCG_dom"/>
</dbReference>
<evidence type="ECO:0000256" key="10">
    <source>
        <dbReference type="SAM" id="MobiDB-lite"/>
    </source>
</evidence>
<dbReference type="CDD" id="cd03233">
    <property type="entry name" value="ABCG_PDR_domain1"/>
    <property type="match status" value="1"/>
</dbReference>
<dbReference type="Pfam" id="PF19055">
    <property type="entry name" value="ABC2_membrane_7"/>
    <property type="match status" value="1"/>
</dbReference>
<evidence type="ECO:0000256" key="7">
    <source>
        <dbReference type="ARBA" id="ARBA00022840"/>
    </source>
</evidence>
<evidence type="ECO:0000256" key="1">
    <source>
        <dbReference type="ARBA" id="ARBA00004141"/>
    </source>
</evidence>
<keyword evidence="9" id="KW-0472">Membrane</keyword>
<reference evidence="12 13" key="1">
    <citation type="journal article" date="2024" name="Plant J.">
        <title>Genome sequences and population genomics reveal climatic adaptation and genomic divergence between two closely related sweetgum species.</title>
        <authorList>
            <person name="Xu W.Q."/>
            <person name="Ren C.Q."/>
            <person name="Zhang X.Y."/>
            <person name="Comes H.P."/>
            <person name="Liu X.H."/>
            <person name="Li Y.G."/>
            <person name="Kettle C.J."/>
            <person name="Jalonen R."/>
            <person name="Gaisberger H."/>
            <person name="Ma Y.Z."/>
            <person name="Qiu Y.X."/>
        </authorList>
    </citation>
    <scope>NUCLEOTIDE SEQUENCE [LARGE SCALE GENOMIC DNA]</scope>
    <source>
        <strain evidence="12">Hangzhou</strain>
    </source>
</reference>
<dbReference type="Proteomes" id="UP001415857">
    <property type="component" value="Unassembled WGS sequence"/>
</dbReference>
<keyword evidence="13" id="KW-1185">Reference proteome</keyword>
<comment type="subcellular location">
    <subcellularLocation>
        <location evidence="1">Membrane</location>
        <topology evidence="1">Multi-pass membrane protein</topology>
    </subcellularLocation>
</comment>
<dbReference type="InterPro" id="IPR003593">
    <property type="entry name" value="AAA+_ATPase"/>
</dbReference>
<dbReference type="Pfam" id="PF00005">
    <property type="entry name" value="ABC_tran"/>
    <property type="match status" value="1"/>
</dbReference>
<organism evidence="12 13">
    <name type="scientific">Liquidambar formosana</name>
    <name type="common">Formosan gum</name>
    <dbReference type="NCBI Taxonomy" id="63359"/>
    <lineage>
        <taxon>Eukaryota</taxon>
        <taxon>Viridiplantae</taxon>
        <taxon>Streptophyta</taxon>
        <taxon>Embryophyta</taxon>
        <taxon>Tracheophyta</taxon>
        <taxon>Spermatophyta</taxon>
        <taxon>Magnoliopsida</taxon>
        <taxon>eudicotyledons</taxon>
        <taxon>Gunneridae</taxon>
        <taxon>Pentapetalae</taxon>
        <taxon>Saxifragales</taxon>
        <taxon>Altingiaceae</taxon>
        <taxon>Liquidambar</taxon>
    </lineage>
</organism>
<comment type="similarity">
    <text evidence="2">Belongs to the ABC transporter superfamily. ABCG family. PDR (TC 3.A.1.205) subfamily.</text>
</comment>
<evidence type="ECO:0000256" key="5">
    <source>
        <dbReference type="ARBA" id="ARBA00022737"/>
    </source>
</evidence>
<dbReference type="InterPro" id="IPR003439">
    <property type="entry name" value="ABC_transporter-like_ATP-bd"/>
</dbReference>
<dbReference type="PROSITE" id="PS50893">
    <property type="entry name" value="ABC_TRANSPORTER_2"/>
    <property type="match status" value="1"/>
</dbReference>
<keyword evidence="7" id="KW-0067">ATP-binding</keyword>
<accession>A0AAP0NDF8</accession>
<dbReference type="SUPFAM" id="SSF52540">
    <property type="entry name" value="P-loop containing nucleoside triphosphate hydrolases"/>
    <property type="match status" value="1"/>
</dbReference>
<dbReference type="PANTHER" id="PTHR48040">
    <property type="entry name" value="PLEIOTROPIC DRUG RESISTANCE PROTEIN 1-LIKE ISOFORM X1"/>
    <property type="match status" value="1"/>
</dbReference>
<dbReference type="PANTHER" id="PTHR48040:SF45">
    <property type="entry name" value="PLEIOTROPIC DRUG RESISTANCE PROTEIN 1-LIKE"/>
    <property type="match status" value="1"/>
</dbReference>
<dbReference type="Gene3D" id="3.40.50.300">
    <property type="entry name" value="P-loop containing nucleotide triphosphate hydrolases"/>
    <property type="match status" value="1"/>
</dbReference>
<keyword evidence="4" id="KW-0812">Transmembrane</keyword>
<proteinExistence type="inferred from homology"/>
<sequence length="449" mass="50741">MELGQLGTVENLPNGETVHEDEEEEEAHKWAALERLPTYDRARKGILYGVGRESKEIDIRKLGFQERKDLLDRLIRHADDNEEFLQKLKNRMDRVSLDIPTIEVRFENLNVDAEAYVGRRALPTILNSCYNLLESVSNYLHIFPSQKKRLSILHNISGIIKPGRMTLLLGPPSSGKTTLLLALSGKLDSRLMFSGKVTYNGHELHEFVPQRTSAYISQYDEHIAELTVRETLAFSARCQGVGTGYDTLMELLRREKELNIKPDPDIDILMKAAVLKGLKEDIVTNYILKLLGLEDCADAMVGNEMMRGISGGQKKRVTTGEILVGPANALFMDNISTGLDSSTTFQIIKSIRQSIHILNKTALISLLQPAPETYDLFDDIILISEGQILYQGPREYVLEFFESMGFKCPERKGVADYLQEVTSRKDQKQYWANEDKPYSNGLLTRKAAS</sequence>
<dbReference type="GO" id="GO:0016887">
    <property type="term" value="F:ATP hydrolysis activity"/>
    <property type="evidence" value="ECO:0007669"/>
    <property type="project" value="InterPro"/>
</dbReference>
<dbReference type="EMBL" id="JBBPBK010000015">
    <property type="protein sequence ID" value="KAK9269029.1"/>
    <property type="molecule type" value="Genomic_DNA"/>
</dbReference>
<keyword evidence="6" id="KW-0547">Nucleotide-binding</keyword>
<dbReference type="GO" id="GO:0005524">
    <property type="term" value="F:ATP binding"/>
    <property type="evidence" value="ECO:0007669"/>
    <property type="project" value="UniProtKB-KW"/>
</dbReference>
<dbReference type="GO" id="GO:0016020">
    <property type="term" value="C:membrane"/>
    <property type="evidence" value="ECO:0007669"/>
    <property type="project" value="UniProtKB-SubCell"/>
</dbReference>
<evidence type="ECO:0000259" key="11">
    <source>
        <dbReference type="PROSITE" id="PS50893"/>
    </source>
</evidence>
<dbReference type="Pfam" id="PF14510">
    <property type="entry name" value="ABC_trans_N"/>
    <property type="match status" value="1"/>
</dbReference>
<evidence type="ECO:0000256" key="2">
    <source>
        <dbReference type="ARBA" id="ARBA00006012"/>
    </source>
</evidence>
<evidence type="ECO:0000313" key="13">
    <source>
        <dbReference type="Proteomes" id="UP001415857"/>
    </source>
</evidence>
<dbReference type="InterPro" id="IPR034001">
    <property type="entry name" value="ABCG_PDR_1"/>
</dbReference>
<keyword evidence="8" id="KW-1133">Transmembrane helix</keyword>
<keyword evidence="3" id="KW-0813">Transport</keyword>
<dbReference type="FunFam" id="3.40.50.300:FF:000179">
    <property type="entry name" value="ABC transporter G family member 34"/>
    <property type="match status" value="1"/>
</dbReference>
<keyword evidence="5" id="KW-0677">Repeat</keyword>
<dbReference type="AlphaFoldDB" id="A0AAP0NDF8"/>
<dbReference type="InterPro" id="IPR029481">
    <property type="entry name" value="ABC_trans_N"/>
</dbReference>
<dbReference type="SMART" id="SM00382">
    <property type="entry name" value="AAA"/>
    <property type="match status" value="1"/>
</dbReference>
<evidence type="ECO:0000256" key="3">
    <source>
        <dbReference type="ARBA" id="ARBA00022448"/>
    </source>
</evidence>
<feature type="domain" description="ABC transporter" evidence="11">
    <location>
        <begin position="137"/>
        <end position="410"/>
    </location>
</feature>
<dbReference type="GO" id="GO:0140359">
    <property type="term" value="F:ABC-type transporter activity"/>
    <property type="evidence" value="ECO:0007669"/>
    <property type="project" value="InterPro"/>
</dbReference>
<evidence type="ECO:0000256" key="6">
    <source>
        <dbReference type="ARBA" id="ARBA00022741"/>
    </source>
</evidence>
<dbReference type="InterPro" id="IPR027417">
    <property type="entry name" value="P-loop_NTPase"/>
</dbReference>
<gene>
    <name evidence="12" type="ORF">L1049_000797</name>
</gene>
<comment type="caution">
    <text evidence="12">The sequence shown here is derived from an EMBL/GenBank/DDBJ whole genome shotgun (WGS) entry which is preliminary data.</text>
</comment>
<protein>
    <recommendedName>
        <fullName evidence="11">ABC transporter domain-containing protein</fullName>
    </recommendedName>
</protein>
<evidence type="ECO:0000256" key="4">
    <source>
        <dbReference type="ARBA" id="ARBA00022692"/>
    </source>
</evidence>